<evidence type="ECO:0000313" key="2">
    <source>
        <dbReference type="Proteomes" id="UP000239747"/>
    </source>
</evidence>
<comment type="caution">
    <text evidence="1">The sequence shown here is derived from an EMBL/GenBank/DDBJ whole genome shotgun (WGS) entry which is preliminary data.</text>
</comment>
<dbReference type="AlphaFoldDB" id="A0A2S7UA35"/>
<protein>
    <submittedName>
        <fullName evidence="1">Uncharacterized protein</fullName>
    </submittedName>
</protein>
<sequence length="217" mass="24249">MALLYKYPIVKRSFYLSIVFLFAFAKANSQRNSSQVIYGNTQITTIDISLESTLELEIITTKNDEIKIIESQGGEYKSAVLLNTAISNDTLKISDPFNPSFAFPQDKLSAHKIIDGKATIYIPENLNLDINSRNCFLTINGFFNISFINLESGSCLLKNMKGDYHVVSVNAAVTVINPSSFIVLSSKYGVIEELTNESVIYYDQKIETINSNITIKD</sequence>
<dbReference type="EMBL" id="MTPW01000001">
    <property type="protein sequence ID" value="PQJ31739.1"/>
    <property type="molecule type" value="Genomic_DNA"/>
</dbReference>
<evidence type="ECO:0000313" key="1">
    <source>
        <dbReference type="EMBL" id="PQJ31739.1"/>
    </source>
</evidence>
<dbReference type="OrthoDB" id="1144071at2"/>
<dbReference type="RefSeq" id="WP_105070852.1">
    <property type="nucleotide sequence ID" value="NZ_MTPW01000001.1"/>
</dbReference>
<accession>A0A2S7UA35</accession>
<reference evidence="1 2" key="1">
    <citation type="submission" date="2017-01" db="EMBL/GenBank/DDBJ databases">
        <title>Trade-off between light-utilization and light-protection in marine flavobacteria.</title>
        <authorList>
            <person name="Kumagai Y."/>
            <person name="Yoshizawa S."/>
            <person name="Kogure K."/>
            <person name="Iwasaki W."/>
        </authorList>
    </citation>
    <scope>NUCLEOTIDE SEQUENCE [LARGE SCALE GENOMIC DNA]</scope>
    <source>
        <strain evidence="1 2">KCTC 32109</strain>
    </source>
</reference>
<dbReference type="Proteomes" id="UP000239747">
    <property type="component" value="Unassembled WGS sequence"/>
</dbReference>
<proteinExistence type="predicted"/>
<gene>
    <name evidence="1" type="ORF">BST92_07290</name>
</gene>
<name>A0A2S7UA35_9FLAO</name>
<keyword evidence="2" id="KW-1185">Reference proteome</keyword>
<organism evidence="1 2">
    <name type="scientific">Nonlabens arenilitoris</name>
    <dbReference type="NCBI Taxonomy" id="1217969"/>
    <lineage>
        <taxon>Bacteria</taxon>
        <taxon>Pseudomonadati</taxon>
        <taxon>Bacteroidota</taxon>
        <taxon>Flavobacteriia</taxon>
        <taxon>Flavobacteriales</taxon>
        <taxon>Flavobacteriaceae</taxon>
        <taxon>Nonlabens</taxon>
    </lineage>
</organism>